<comment type="subcellular location">
    <subcellularLocation>
        <location evidence="1">Cell membrane</location>
        <topology evidence="1">Multi-pass membrane protein</topology>
    </subcellularLocation>
</comment>
<reference evidence="10" key="1">
    <citation type="journal article" date="2019" name="Int. J. Syst. Evol. Microbiol.">
        <title>The Global Catalogue of Microorganisms (GCM) 10K type strain sequencing project: providing services to taxonomists for standard genome sequencing and annotation.</title>
        <authorList>
            <consortium name="The Broad Institute Genomics Platform"/>
            <consortium name="The Broad Institute Genome Sequencing Center for Infectious Disease"/>
            <person name="Wu L."/>
            <person name="Ma J."/>
        </authorList>
    </citation>
    <scope>NUCLEOTIDE SEQUENCE [LARGE SCALE GENOMIC DNA]</scope>
    <source>
        <strain evidence="10">KACC 12634</strain>
    </source>
</reference>
<dbReference type="Gene3D" id="1.20.1640.10">
    <property type="entry name" value="Multidrug efflux transporter AcrB transmembrane domain"/>
    <property type="match status" value="2"/>
</dbReference>
<feature type="transmembrane region" description="Helical" evidence="7">
    <location>
        <begin position="293"/>
        <end position="315"/>
    </location>
</feature>
<comment type="caution">
    <text evidence="9">The sequence shown here is derived from an EMBL/GenBank/DDBJ whole genome shotgun (WGS) entry which is preliminary data.</text>
</comment>
<feature type="transmembrane region" description="Helical" evidence="7">
    <location>
        <begin position="558"/>
        <end position="583"/>
    </location>
</feature>
<feature type="transmembrane region" description="Helical" evidence="7">
    <location>
        <begin position="644"/>
        <end position="665"/>
    </location>
</feature>
<dbReference type="PROSITE" id="PS50156">
    <property type="entry name" value="SSD"/>
    <property type="match status" value="1"/>
</dbReference>
<dbReference type="PANTHER" id="PTHR33406">
    <property type="entry name" value="MEMBRANE PROTEIN MJ1562-RELATED"/>
    <property type="match status" value="1"/>
</dbReference>
<keyword evidence="4 7" id="KW-0812">Transmembrane</keyword>
<evidence type="ECO:0000256" key="4">
    <source>
        <dbReference type="ARBA" id="ARBA00022692"/>
    </source>
</evidence>
<feature type="transmembrane region" description="Helical" evidence="7">
    <location>
        <begin position="532"/>
        <end position="551"/>
    </location>
</feature>
<feature type="domain" description="SSD" evidence="8">
    <location>
        <begin position="214"/>
        <end position="344"/>
    </location>
</feature>
<evidence type="ECO:0000256" key="2">
    <source>
        <dbReference type="ARBA" id="ARBA00010157"/>
    </source>
</evidence>
<feature type="transmembrane region" description="Helical" evidence="7">
    <location>
        <begin position="677"/>
        <end position="699"/>
    </location>
</feature>
<evidence type="ECO:0000313" key="9">
    <source>
        <dbReference type="EMBL" id="MFC6959576.1"/>
    </source>
</evidence>
<keyword evidence="10" id="KW-1185">Reference proteome</keyword>
<name>A0ABW2DBL5_9ACTN</name>
<dbReference type="PANTHER" id="PTHR33406:SF11">
    <property type="entry name" value="MEMBRANE PROTEIN SCO6666-RELATED"/>
    <property type="match status" value="1"/>
</dbReference>
<evidence type="ECO:0000256" key="1">
    <source>
        <dbReference type="ARBA" id="ARBA00004651"/>
    </source>
</evidence>
<gene>
    <name evidence="9" type="ORF">ACFQS3_20475</name>
</gene>
<organism evidence="9 10">
    <name type="scientific">Glycomyces mayteni</name>
    <dbReference type="NCBI Taxonomy" id="543887"/>
    <lineage>
        <taxon>Bacteria</taxon>
        <taxon>Bacillati</taxon>
        <taxon>Actinomycetota</taxon>
        <taxon>Actinomycetes</taxon>
        <taxon>Glycomycetales</taxon>
        <taxon>Glycomycetaceae</taxon>
        <taxon>Glycomyces</taxon>
    </lineage>
</organism>
<feature type="transmembrane region" description="Helical" evidence="7">
    <location>
        <begin position="381"/>
        <end position="400"/>
    </location>
</feature>
<dbReference type="InterPro" id="IPR000731">
    <property type="entry name" value="SSD"/>
</dbReference>
<dbReference type="InterPro" id="IPR004869">
    <property type="entry name" value="MMPL_dom"/>
</dbReference>
<evidence type="ECO:0000256" key="3">
    <source>
        <dbReference type="ARBA" id="ARBA00022475"/>
    </source>
</evidence>
<feature type="transmembrane region" description="Helical" evidence="7">
    <location>
        <begin position="189"/>
        <end position="206"/>
    </location>
</feature>
<evidence type="ECO:0000256" key="6">
    <source>
        <dbReference type="ARBA" id="ARBA00023136"/>
    </source>
</evidence>
<feature type="transmembrane region" description="Helical" evidence="7">
    <location>
        <begin position="321"/>
        <end position="346"/>
    </location>
</feature>
<keyword evidence="3" id="KW-1003">Cell membrane</keyword>
<dbReference type="Proteomes" id="UP001596470">
    <property type="component" value="Unassembled WGS sequence"/>
</dbReference>
<protein>
    <submittedName>
        <fullName evidence="9">MMPL family transporter</fullName>
    </submittedName>
</protein>
<evidence type="ECO:0000313" key="10">
    <source>
        <dbReference type="Proteomes" id="UP001596470"/>
    </source>
</evidence>
<keyword evidence="5 7" id="KW-1133">Transmembrane helix</keyword>
<dbReference type="RefSeq" id="WP_382345599.1">
    <property type="nucleotide sequence ID" value="NZ_JBHMBP010000001.1"/>
</dbReference>
<dbReference type="EMBL" id="JBHSYS010000004">
    <property type="protein sequence ID" value="MFC6959576.1"/>
    <property type="molecule type" value="Genomic_DNA"/>
</dbReference>
<feature type="transmembrane region" description="Helical" evidence="7">
    <location>
        <begin position="240"/>
        <end position="260"/>
    </location>
</feature>
<sequence length="748" mass="76356">MATFLYRLGRGSMRLRWLVLAVWVLVAAGAGVAASALQEETEAEFVLPGTESQEAFDLLDERFPQMSADGGAARIVFASEDGEPLTAEANAAAIAALTAAMEDSPQVATVVSPLATAPDGTPIGMLSAEDQTIGVLQVTYAAPAKELDDATVDYLDDAVAAADAEAEGLQIEVGGDVLKESGGPPATEIIGVGVALIVLVLTFGAFMSAGLPILTALLGVVLTTFGIAAATAFLDVNDSTGILAVMIGLAVGIDYALFILSRYRSELAQDGRVEDPDARSEAMGRAVGTAGSAVVFAGLTVIIALLGLAVVNIPFLTQMAAAAAVAVALAVVIAVTLLPALGGLLGKRVFAGRQRRRIAEGAHESKPNRGRRWAAFVTRRPVLVGLVGAVGLGIVAIPAADLELSMSTGPASDTTAGRAAALIEEGFGDGYNGRLLVVGDLDGADAATAAADAAAALDGIDGIASVGQAVPNEAGDTVLIAVTPETGPADAATTDLVHAIRDALAGDPGADWSVTGATAMSIDISETLSDALVPYLALVVVLAALILMLVFRSVLVPLMATLGFVLSVGAALGALVAVFQWGWGAGLFGVEDPGPIMSMMPVLMIGLVFGLAMDYQIFLVTRVREAYVRGASPRQAIVEGYGHSSRVVVAAALIMVSVFGAFILADQAFIASMGFGLTMAVVFDAVVVRMAVIPAVMALTGRGSWWMPKWLDRILPDVDVEGERLQERLAGEGAGGTGGEAALVDAAR</sequence>
<comment type="similarity">
    <text evidence="2">Belongs to the resistance-nodulation-cell division (RND) (TC 2.A.6) family. MmpL subfamily.</text>
</comment>
<evidence type="ECO:0000256" key="7">
    <source>
        <dbReference type="SAM" id="Phobius"/>
    </source>
</evidence>
<dbReference type="SUPFAM" id="SSF82866">
    <property type="entry name" value="Multidrug efflux transporter AcrB transmembrane domain"/>
    <property type="match status" value="2"/>
</dbReference>
<proteinExistence type="inferred from homology"/>
<evidence type="ECO:0000256" key="5">
    <source>
        <dbReference type="ARBA" id="ARBA00022989"/>
    </source>
</evidence>
<accession>A0ABW2DBL5</accession>
<feature type="transmembrane region" description="Helical" evidence="7">
    <location>
        <begin position="603"/>
        <end position="623"/>
    </location>
</feature>
<evidence type="ECO:0000259" key="8">
    <source>
        <dbReference type="PROSITE" id="PS50156"/>
    </source>
</evidence>
<keyword evidence="6 7" id="KW-0472">Membrane</keyword>
<dbReference type="InterPro" id="IPR050545">
    <property type="entry name" value="Mycobact_MmpL"/>
</dbReference>
<dbReference type="Pfam" id="PF03176">
    <property type="entry name" value="MMPL"/>
    <property type="match status" value="2"/>
</dbReference>
<feature type="transmembrane region" description="Helical" evidence="7">
    <location>
        <begin position="213"/>
        <end position="234"/>
    </location>
</feature>